<keyword evidence="3" id="KW-1185">Reference proteome</keyword>
<accession>A0AAV6HJB5</accession>
<gene>
    <name evidence="2" type="ORF">RHGRI_028261</name>
    <name evidence="1" type="ORF">RHGRI_035486</name>
</gene>
<dbReference type="Proteomes" id="UP000823749">
    <property type="component" value="Chromosome 10"/>
</dbReference>
<name>A0AAV6HJB5_9ERIC</name>
<organism evidence="1 3">
    <name type="scientific">Rhododendron griersonianum</name>
    <dbReference type="NCBI Taxonomy" id="479676"/>
    <lineage>
        <taxon>Eukaryota</taxon>
        <taxon>Viridiplantae</taxon>
        <taxon>Streptophyta</taxon>
        <taxon>Embryophyta</taxon>
        <taxon>Tracheophyta</taxon>
        <taxon>Spermatophyta</taxon>
        <taxon>Magnoliopsida</taxon>
        <taxon>eudicotyledons</taxon>
        <taxon>Gunneridae</taxon>
        <taxon>Pentapetalae</taxon>
        <taxon>asterids</taxon>
        <taxon>Ericales</taxon>
        <taxon>Ericaceae</taxon>
        <taxon>Ericoideae</taxon>
        <taxon>Rhodoreae</taxon>
        <taxon>Rhododendron</taxon>
    </lineage>
</organism>
<dbReference type="AlphaFoldDB" id="A0AAV6HJB5"/>
<dbReference type="EMBL" id="JACTNZ010000010">
    <property type="protein sequence ID" value="KAG5527304.1"/>
    <property type="molecule type" value="Genomic_DNA"/>
</dbReference>
<protein>
    <submittedName>
        <fullName evidence="1">Uncharacterized protein</fullName>
    </submittedName>
</protein>
<dbReference type="Proteomes" id="UP000823749">
    <property type="component" value="Chromosome 13"/>
</dbReference>
<dbReference type="EMBL" id="JACTNZ010000013">
    <property type="protein sequence ID" value="KAG5514099.1"/>
    <property type="molecule type" value="Genomic_DNA"/>
</dbReference>
<evidence type="ECO:0000313" key="3">
    <source>
        <dbReference type="Proteomes" id="UP000823749"/>
    </source>
</evidence>
<comment type="caution">
    <text evidence="1">The sequence shown here is derived from an EMBL/GenBank/DDBJ whole genome shotgun (WGS) entry which is preliminary data.</text>
</comment>
<sequence length="50" mass="5818">MASSINIFNLKFEKSNAFAKHRRVTKITTLFRFVELFVFLVIIDSPRVTA</sequence>
<reference evidence="1 3" key="1">
    <citation type="submission" date="2020-08" db="EMBL/GenBank/DDBJ databases">
        <title>Plant Genome Project.</title>
        <authorList>
            <person name="Zhang R.-G."/>
        </authorList>
    </citation>
    <scope>NUCLEOTIDE SEQUENCE [LARGE SCALE GENOMIC DNA]</scope>
    <source>
        <strain evidence="1">WSP0</strain>
        <tissue evidence="1">Leaf</tissue>
    </source>
</reference>
<evidence type="ECO:0000313" key="1">
    <source>
        <dbReference type="EMBL" id="KAG5514099.1"/>
    </source>
</evidence>
<proteinExistence type="predicted"/>
<evidence type="ECO:0000313" key="2">
    <source>
        <dbReference type="EMBL" id="KAG5527304.1"/>
    </source>
</evidence>